<keyword evidence="2" id="KW-1133">Transmembrane helix</keyword>
<evidence type="ECO:0000313" key="4">
    <source>
        <dbReference type="Proteomes" id="UP000467637"/>
    </source>
</evidence>
<dbReference type="Proteomes" id="UP000467637">
    <property type="component" value="Unassembled WGS sequence"/>
</dbReference>
<evidence type="ECO:0000313" key="3">
    <source>
        <dbReference type="EMBL" id="MVQ39006.1"/>
    </source>
</evidence>
<evidence type="ECO:0000256" key="2">
    <source>
        <dbReference type="SAM" id="Phobius"/>
    </source>
</evidence>
<dbReference type="Gene3D" id="3.30.420.40">
    <property type="match status" value="1"/>
</dbReference>
<proteinExistence type="predicted"/>
<feature type="region of interest" description="Disordered" evidence="1">
    <location>
        <begin position="517"/>
        <end position="540"/>
    </location>
</feature>
<organism evidence="3 4">
    <name type="scientific">Paenibacillus anseongense</name>
    <dbReference type="NCBI Taxonomy" id="2682845"/>
    <lineage>
        <taxon>Bacteria</taxon>
        <taxon>Bacillati</taxon>
        <taxon>Bacillota</taxon>
        <taxon>Bacilli</taxon>
        <taxon>Bacillales</taxon>
        <taxon>Paenibacillaceae</taxon>
        <taxon>Paenibacillus</taxon>
    </lineage>
</organism>
<dbReference type="PANTHER" id="PTHR32432">
    <property type="entry name" value="CELL DIVISION PROTEIN FTSA-RELATED"/>
    <property type="match status" value="1"/>
</dbReference>
<sequence>MINMFGFGTKRIGITVDQTGVRYVTVKKKKSWEVGSSGFLPIPSGIIVEDQIVNSESLSLQVKQWVKAEKLRGASATIAIPTSQIIIRKMRIPSIKPQELRQLVELEVETALRLPFEDPVYDYIKVSQDDESTLVLVFAAPKKLIMSYVKVFEDAGVHVKAAEISATALVRAISSQQEEFFEESMLVSLDRGTLEVYMLQNGNPIFMRTISLFEHDTAVDDELTPDQTGEIIAEISRMLSFYQYSIQEGKSRISHIIVTGANQSRDQLHLELEQALSELKVEKVDFDLYASGRSKDFSANAYRVAIGVALFSKQKTQINLLPHRKTETKIKFVLAILGMMVWVACAVLIGTNYLDNQKISAQNASRLTALNAQKSAAEAKLTSKPATQGDPAAFITMTRANRKDVVAMIGDIKKPLPVDAQISTISYSSESQMSLIVVFAKMEDSARYLFDLRKLSFGENANLQSITETTIGTTNAAVSANTQTPTDPTNPVANNPITTTAKQYTVNYSIAFKKATAAKDAGTKGAGEAKGEEATNVQQK</sequence>
<dbReference type="PANTHER" id="PTHR32432:SF3">
    <property type="entry name" value="ETHANOLAMINE UTILIZATION PROTEIN EUTJ"/>
    <property type="match status" value="1"/>
</dbReference>
<name>A0ABW9UJ50_9BACL</name>
<protein>
    <submittedName>
        <fullName evidence="3">Fimbrial protein</fullName>
    </submittedName>
</protein>
<dbReference type="SUPFAM" id="SSF53067">
    <property type="entry name" value="Actin-like ATPase domain"/>
    <property type="match status" value="1"/>
</dbReference>
<evidence type="ECO:0000256" key="1">
    <source>
        <dbReference type="SAM" id="MobiDB-lite"/>
    </source>
</evidence>
<dbReference type="InterPro" id="IPR050696">
    <property type="entry name" value="FtsA/MreB"/>
</dbReference>
<gene>
    <name evidence="3" type="ORF">GON05_30905</name>
</gene>
<comment type="caution">
    <text evidence="3">The sequence shown here is derived from an EMBL/GenBank/DDBJ whole genome shotgun (WGS) entry which is preliminary data.</text>
</comment>
<dbReference type="InterPro" id="IPR043129">
    <property type="entry name" value="ATPase_NBD"/>
</dbReference>
<dbReference type="InterPro" id="IPR005883">
    <property type="entry name" value="PilM"/>
</dbReference>
<keyword evidence="2" id="KW-0812">Transmembrane</keyword>
<dbReference type="EMBL" id="WSEM01000033">
    <property type="protein sequence ID" value="MVQ39006.1"/>
    <property type="molecule type" value="Genomic_DNA"/>
</dbReference>
<feature type="transmembrane region" description="Helical" evidence="2">
    <location>
        <begin position="332"/>
        <end position="354"/>
    </location>
</feature>
<dbReference type="Pfam" id="PF11104">
    <property type="entry name" value="PilM_2"/>
    <property type="match status" value="1"/>
</dbReference>
<accession>A0ABW9UJ50</accession>
<reference evidence="3 4" key="1">
    <citation type="submission" date="2019-12" db="EMBL/GenBank/DDBJ databases">
        <authorList>
            <person name="Huq M.A."/>
        </authorList>
    </citation>
    <scope>NUCLEOTIDE SEQUENCE [LARGE SCALE GENOMIC DNA]</scope>
    <source>
        <strain evidence="3 4">MAH-34</strain>
    </source>
</reference>
<keyword evidence="4" id="KW-1185">Reference proteome</keyword>
<keyword evidence="2" id="KW-0472">Membrane</keyword>